<dbReference type="PANTHER" id="PTHR33358:SF18">
    <property type="entry name" value="PLANT-LIKE PROTEIN, PUTATIVE-RELATED"/>
    <property type="match status" value="1"/>
</dbReference>
<dbReference type="Pfam" id="PF14476">
    <property type="entry name" value="Chloroplast_duf"/>
    <property type="match status" value="4"/>
</dbReference>
<dbReference type="PANTHER" id="PTHR33358">
    <property type="entry name" value="F-BOX PROTEIN WITH A DOMAIN PROTEIN"/>
    <property type="match status" value="1"/>
</dbReference>
<accession>A0A444ZCR2</accession>
<gene>
    <name evidence="1" type="ORF">Ahy_B04g069474</name>
</gene>
<dbReference type="STRING" id="3818.A0A444ZCR2"/>
<proteinExistence type="predicted"/>
<sequence length="1501" mass="165493">MASLLQNYSSSSLTLISSSIRRSRTTTVNAAIHVPKLPIFPSSLPKTNLLHHTLMKGSTTTQLTEKKRVLTNYDDCNDNNNNKVVVQLYAILEAVADRIEMHQNIGDQRDNWNTLLLNSINMITLTATTMAAVAATTGPLLALKLSSALLFSAATGMLLIMNKIQPSQLTEEQRNATRYLKQLQSEIQTTLALGNATEEYVKSATEKVLALDKAFPLPLLGAMLEKFPSKFEPAVWWPSTQFQRKSSNKKSQNNNKKMNGWSEELEVELREIVEVVKRKDSEDYERLGNIALKMNKALAIAGPLLTGVAAAGSAFLGNGNSWATMVPLVAGSLAAAINTLEHGGQVGMVFEMYRNSAGFFKQLETSIESTLEESDLERRENGNLFEMKVAMKLGRSVSHYLMASCAYYSVQVSSALLSYHSSKRSVNAAINVPKLPRIDFTSSVPKIPSKPKLEDFSFIDTATPLLDKNLNNQVRHSNNNNKVLVELYAILEAVADRIEMHQNIGDQRDNWNTLLLNSINMITLAATTMAAVAAATGPSLALKLSSALLFSAATGMLLIMNKIQPSQLTEEQRNATRYFKQLQSEIQTTLALGNVTEEDVKNATEKVLALDKAFPLPLLGAMLEKFPSKFEPAVWWPSTTQFQKKGKMMNNGWSEELEVELREIVEVVKRKDSEDYERLGNIALKTNKALAIAGPLLTGIAAAGSAFLGNGNSWATMVPLMAGSLAAVINTFEHGGQVGMVFEMYRNSAGFFKQLETSIESTLEESDLEKRENGELFEMKVAMKLGRSVSQLRQLASKSASCRMEGITRVNCAINVPKASTRKLVKFKETTAPLFEKKNNDNIIKILHDNEDDDDAYHRKYTTDSSEATNSTITIHELYAVLEAVSERIEMHNNMKEQRDNWNTLLLNSINMITLTASTMAGVAATTHDGSSVALKLSSALLFTAATGMLLVMNKIQPSQLAEEQRNATRLFKQLHSQIQATIIALVNNNNNNISIEAVKGAIIEKVLALDKAYPLPLLGAMLEKFPSKFEPARWWPNNPNNNNNNNSQDNNNGWNIELEREMREVMEVVKRNDKEEYERLGNLALKMNKGLAISGPLLTGIAAVGCVAFLGGDNNGGMVGVVAGAMAAVVNAIEHGGQVGMVFEMYRNCGGFFQQLEERVEATLEENDLNKRENGELFEMKMALQLGRSIIASSSSSSVFCSSSQRIKSSIQFPKLPNGVPSSYNYISSTLLFSAATGMMLVVNKIQPSQLAEEQRNATRLFKQLQSQIETTIALGNANQEDVKKAMEKVLALDKAYPLPLLGVMIEKFPSKFEPAVWWPQQQPLSPSSKRRSGRRNGWNEGLERELKDVLEVVKRKDMEDYERLGNMVLKINKSLAIAGPLLSGIAAVGSMFVSEGSSWAAMVTVMAGALATAVNALEHGGQVGMVSEMYRNTGGFFRLLEDSIEEEVEEERENGELFEMKVALKLGRSVSQLRQLAKKSAYSRVEGTPTNDEFASKIF</sequence>
<dbReference type="Proteomes" id="UP000289738">
    <property type="component" value="Chromosome B04"/>
</dbReference>
<evidence type="ECO:0008006" key="3">
    <source>
        <dbReference type="Google" id="ProtNLM"/>
    </source>
</evidence>
<comment type="caution">
    <text evidence="1">The sequence shown here is derived from an EMBL/GenBank/DDBJ whole genome shotgun (WGS) entry which is preliminary data.</text>
</comment>
<name>A0A444ZCR2_ARAHY</name>
<dbReference type="EMBL" id="SDMP01000014">
    <property type="protein sequence ID" value="RYR11966.1"/>
    <property type="molecule type" value="Genomic_DNA"/>
</dbReference>
<protein>
    <recommendedName>
        <fullName evidence="3">F-box protein</fullName>
    </recommendedName>
</protein>
<organism evidence="1 2">
    <name type="scientific">Arachis hypogaea</name>
    <name type="common">Peanut</name>
    <dbReference type="NCBI Taxonomy" id="3818"/>
    <lineage>
        <taxon>Eukaryota</taxon>
        <taxon>Viridiplantae</taxon>
        <taxon>Streptophyta</taxon>
        <taxon>Embryophyta</taxon>
        <taxon>Tracheophyta</taxon>
        <taxon>Spermatophyta</taxon>
        <taxon>Magnoliopsida</taxon>
        <taxon>eudicotyledons</taxon>
        <taxon>Gunneridae</taxon>
        <taxon>Pentapetalae</taxon>
        <taxon>rosids</taxon>
        <taxon>fabids</taxon>
        <taxon>Fabales</taxon>
        <taxon>Fabaceae</taxon>
        <taxon>Papilionoideae</taxon>
        <taxon>50 kb inversion clade</taxon>
        <taxon>dalbergioids sensu lato</taxon>
        <taxon>Dalbergieae</taxon>
        <taxon>Pterocarpus clade</taxon>
        <taxon>Arachis</taxon>
    </lineage>
</organism>
<evidence type="ECO:0000313" key="1">
    <source>
        <dbReference type="EMBL" id="RYR11966.1"/>
    </source>
</evidence>
<evidence type="ECO:0000313" key="2">
    <source>
        <dbReference type="Proteomes" id="UP000289738"/>
    </source>
</evidence>
<dbReference type="InterPro" id="IPR027949">
    <property type="entry name" value="Chloroplast_duf"/>
</dbReference>
<reference evidence="1 2" key="1">
    <citation type="submission" date="2019-01" db="EMBL/GenBank/DDBJ databases">
        <title>Sequencing of cultivated peanut Arachis hypogaea provides insights into genome evolution and oil improvement.</title>
        <authorList>
            <person name="Chen X."/>
        </authorList>
    </citation>
    <scope>NUCLEOTIDE SEQUENCE [LARGE SCALE GENOMIC DNA]</scope>
    <source>
        <strain evidence="2">cv. Fuhuasheng</strain>
        <tissue evidence="1">Leaves</tissue>
    </source>
</reference>
<keyword evidence="2" id="KW-1185">Reference proteome</keyword>